<dbReference type="AlphaFoldDB" id="A0A9P7KMJ1"/>
<sequence>MTQPILSLAFQSLPSELIAAICILLLNRDVKNLRLTYRYLRDKSPLRFDRAYISANPRNIEVLTAIANHDVFRHRVKEIIWDDTTLKSIPDRDSNGPCGYSADERDPDDLAANEDKKWISRRFVQLCKESIFLTSSRLEQKYEQQGDNEQKRQLDNLMPSRDSIAYWNLLIKQQEEVLESGADETAFRYAVQRFPRLNKVTVTPATHGYLFMPFYQTPMIRAFPSGFVYPLPRGWPSDEHLGYDRPDGFPEGWGNDEERKQWRGFCIVTKVLADYAETLQISELALDSHKLPTGIDCSFFESPNVEYDNLCKIFEQPGFKSFTLSLITAYVTDLDIEDWDFYRDGRISSLLAKAPDLEKFVFQTDYWNGFGGGSTEDFVSLLDIFPIGKWSTGKLKHFGLFGMQVTQDDLVSFLAKLPPTLESIELSFLSMVKGSNYAGLLTDIRDKLGWRHRPSGQRIRVGISVPPVNIGGFGRYICLDKEVHEYIYGDGPLPFHISGGIPASLIPSGTGIVKDDFDPNFRNSGGKR</sequence>
<organism evidence="1 2">
    <name type="scientific">Fusarium avenaceum</name>
    <dbReference type="NCBI Taxonomy" id="40199"/>
    <lineage>
        <taxon>Eukaryota</taxon>
        <taxon>Fungi</taxon>
        <taxon>Dikarya</taxon>
        <taxon>Ascomycota</taxon>
        <taxon>Pezizomycotina</taxon>
        <taxon>Sordariomycetes</taxon>
        <taxon>Hypocreomycetidae</taxon>
        <taxon>Hypocreales</taxon>
        <taxon>Nectriaceae</taxon>
        <taxon>Fusarium</taxon>
        <taxon>Fusarium tricinctum species complex</taxon>
    </lineage>
</organism>
<dbReference type="EMBL" id="JAGPUO010000014">
    <property type="protein sequence ID" value="KAG5658646.1"/>
    <property type="molecule type" value="Genomic_DNA"/>
</dbReference>
<gene>
    <name evidence="1" type="ORF">KAF25_010827</name>
</gene>
<protein>
    <recommendedName>
        <fullName evidence="3">F-box domain-containing protein</fullName>
    </recommendedName>
</protein>
<proteinExistence type="predicted"/>
<dbReference type="Proteomes" id="UP000782241">
    <property type="component" value="Unassembled WGS sequence"/>
</dbReference>
<comment type="caution">
    <text evidence="1">The sequence shown here is derived from an EMBL/GenBank/DDBJ whole genome shotgun (WGS) entry which is preliminary data.</text>
</comment>
<evidence type="ECO:0000313" key="1">
    <source>
        <dbReference type="EMBL" id="KAG5658646.1"/>
    </source>
</evidence>
<reference evidence="1" key="1">
    <citation type="submission" date="2021-04" db="EMBL/GenBank/DDBJ databases">
        <title>Draft genome of Fusarium avenaceum strain F156N33, isolated from an atmospheric sample in Virginia.</title>
        <authorList>
            <person name="Yang S."/>
            <person name="Vinatzer B.A."/>
            <person name="Coleman J."/>
        </authorList>
    </citation>
    <scope>NUCLEOTIDE SEQUENCE</scope>
    <source>
        <strain evidence="1">F156N33</strain>
    </source>
</reference>
<accession>A0A9P7KMJ1</accession>
<name>A0A9P7KMJ1_9HYPO</name>
<keyword evidence="2" id="KW-1185">Reference proteome</keyword>
<evidence type="ECO:0000313" key="2">
    <source>
        <dbReference type="Proteomes" id="UP000782241"/>
    </source>
</evidence>
<evidence type="ECO:0008006" key="3">
    <source>
        <dbReference type="Google" id="ProtNLM"/>
    </source>
</evidence>